<gene>
    <name evidence="2" type="ORF">ELE36_03415</name>
</gene>
<dbReference type="EMBL" id="CP035704">
    <property type="protein sequence ID" value="QBB72536.1"/>
    <property type="molecule type" value="Genomic_DNA"/>
</dbReference>
<organism evidence="2 3">
    <name type="scientific">Pseudolysobacter antarcticus</name>
    <dbReference type="NCBI Taxonomy" id="2511995"/>
    <lineage>
        <taxon>Bacteria</taxon>
        <taxon>Pseudomonadati</taxon>
        <taxon>Pseudomonadota</taxon>
        <taxon>Gammaproteobacteria</taxon>
        <taxon>Lysobacterales</taxon>
        <taxon>Rhodanobacteraceae</taxon>
        <taxon>Pseudolysobacter</taxon>
    </lineage>
</organism>
<dbReference type="OrthoDB" id="199378at2"/>
<dbReference type="PANTHER" id="PTHR43596">
    <property type="entry name" value="ADP,ATP CARRIER PROTEIN"/>
    <property type="match status" value="1"/>
</dbReference>
<protein>
    <submittedName>
        <fullName evidence="2">MFS transporter</fullName>
    </submittedName>
</protein>
<feature type="transmembrane region" description="Helical" evidence="1">
    <location>
        <begin position="229"/>
        <end position="254"/>
    </location>
</feature>
<dbReference type="SUPFAM" id="SSF103473">
    <property type="entry name" value="MFS general substrate transporter"/>
    <property type="match status" value="1"/>
</dbReference>
<sequence>MRAEYGIARPAQICDASSVLSQRSQRQSNFLRLLLGFAFRLGKGTALLSKSGLSTWLRTHLWVDIRREEWPALALSFAYFFFVLGAYYVIRPVREQLGALNGSASLPLFYALTFVATLILTPVYGALVANYSRKRFIPLVYVFFILCLLAFIPLFEIQGQLNPRVLGAVFFVWVSVFNLFVVSVFWSFMADIFSVQQSHRLFGVIALGGTIGAVVGPLLAGALVGYIGIAWLLAVSAGMLLLALACIFGLIAWSRRHPVAGDIKRGEAVIGGSMIAGAQLVLGSTFVWYAWTAPKQWLSSLFGRSATAQKTAPDARTPFLRRMALLMLLGDCVGTVLFAMQFDVAKAYYPDAVARTQFFAHIDLATNALIVVLQATVARWLLMRYGPTPGLVIPALVKAVALLLVAALATPLAIALAMVFSRAGAYGMEQPARESLYTRVDRETRYKAKNFIDTAVWRFGDFGVVNVLSGLRLLGMGVPGFALLSALAASASAWLGWRLVRSSGLAVEHHADQQAPQSP</sequence>
<keyword evidence="3" id="KW-1185">Reference proteome</keyword>
<feature type="transmembrane region" description="Helical" evidence="1">
    <location>
        <begin position="364"/>
        <end position="383"/>
    </location>
</feature>
<feature type="transmembrane region" description="Helical" evidence="1">
    <location>
        <begin position="323"/>
        <end position="344"/>
    </location>
</feature>
<feature type="transmembrane region" description="Helical" evidence="1">
    <location>
        <begin position="167"/>
        <end position="189"/>
    </location>
</feature>
<feature type="transmembrane region" description="Helical" evidence="1">
    <location>
        <begin position="481"/>
        <end position="500"/>
    </location>
</feature>
<keyword evidence="1" id="KW-1133">Transmembrane helix</keyword>
<accession>A0A411HQ02</accession>
<feature type="transmembrane region" description="Helical" evidence="1">
    <location>
        <begin position="201"/>
        <end position="223"/>
    </location>
</feature>
<evidence type="ECO:0000256" key="1">
    <source>
        <dbReference type="SAM" id="Phobius"/>
    </source>
</evidence>
<feature type="transmembrane region" description="Helical" evidence="1">
    <location>
        <begin position="136"/>
        <end position="155"/>
    </location>
</feature>
<proteinExistence type="predicted"/>
<name>A0A411HQ02_9GAMM</name>
<keyword evidence="1" id="KW-0812">Transmembrane</keyword>
<feature type="transmembrane region" description="Helical" evidence="1">
    <location>
        <begin position="110"/>
        <end position="129"/>
    </location>
</feature>
<dbReference type="PANTHER" id="PTHR43596:SF1">
    <property type="entry name" value="ADP,ATP CARRIER PROTEIN"/>
    <property type="match status" value="1"/>
</dbReference>
<dbReference type="AlphaFoldDB" id="A0A411HQ02"/>
<evidence type="ECO:0000313" key="3">
    <source>
        <dbReference type="Proteomes" id="UP000291562"/>
    </source>
</evidence>
<evidence type="ECO:0000313" key="2">
    <source>
        <dbReference type="EMBL" id="QBB72536.1"/>
    </source>
</evidence>
<feature type="transmembrane region" description="Helical" evidence="1">
    <location>
        <begin position="266"/>
        <end position="291"/>
    </location>
</feature>
<dbReference type="Gene3D" id="1.20.1250.20">
    <property type="entry name" value="MFS general substrate transporter like domains"/>
    <property type="match status" value="1"/>
</dbReference>
<dbReference type="KEGG" id="xbc:ELE36_03415"/>
<keyword evidence="1" id="KW-0472">Membrane</keyword>
<dbReference type="InterPro" id="IPR036259">
    <property type="entry name" value="MFS_trans_sf"/>
</dbReference>
<feature type="transmembrane region" description="Helical" evidence="1">
    <location>
        <begin position="395"/>
        <end position="420"/>
    </location>
</feature>
<feature type="transmembrane region" description="Helical" evidence="1">
    <location>
        <begin position="70"/>
        <end position="90"/>
    </location>
</feature>
<dbReference type="Proteomes" id="UP000291562">
    <property type="component" value="Chromosome"/>
</dbReference>
<reference evidence="2 3" key="1">
    <citation type="submission" date="2019-01" db="EMBL/GenBank/DDBJ databases">
        <title>Pseudolysobacter antarctica gen. nov., sp. nov., isolated from Fildes Peninsula, Antarctica.</title>
        <authorList>
            <person name="Wei Z."/>
            <person name="Peng F."/>
        </authorList>
    </citation>
    <scope>NUCLEOTIDE SEQUENCE [LARGE SCALE GENOMIC DNA]</scope>
    <source>
        <strain evidence="2 3">AQ6-296</strain>
    </source>
</reference>